<protein>
    <recommendedName>
        <fullName evidence="1">Polynucleotide kinase PNKP phosphatase domain-containing protein</fullName>
    </recommendedName>
</protein>
<comment type="caution">
    <text evidence="2">The sequence shown here is derived from an EMBL/GenBank/DDBJ whole genome shotgun (WGS) entry which is preliminary data.</text>
</comment>
<dbReference type="Gene3D" id="3.40.50.1000">
    <property type="entry name" value="HAD superfamily/HAD-like"/>
    <property type="match status" value="1"/>
</dbReference>
<sequence>MTDAVIVDVDGTLCDVSSVRHFVAARPKDFDAFHCAAETCPPHTHVLDEVRERHHAGHRIVVVTARMYRWEQSTRTWLDRHMPVPYVGPFMRGDNDFRADVEVKRDIHRILTRDHGFRIVHCIDDNPVIVARWTELGIPTTVVPGWTQ</sequence>
<keyword evidence="3" id="KW-1185">Reference proteome</keyword>
<evidence type="ECO:0000313" key="3">
    <source>
        <dbReference type="Proteomes" id="UP000179636"/>
    </source>
</evidence>
<dbReference type="OrthoDB" id="7592866at2"/>
<dbReference type="STRING" id="1908205.BKG60_04840"/>
<accession>A0A1S1JRU7</accession>
<reference evidence="2 3" key="1">
    <citation type="submission" date="2016-10" db="EMBL/GenBank/DDBJ databases">
        <title>Evaluation of Human, Animal and Environmental Mycobacterium chelonae Isolates by Core Genome Phylogenomic Analysis, Targeted Gene Comparison, and Anti-microbial Susceptibility Patterns: A Tale of Mistaken Identities.</title>
        <authorList>
            <person name="Fogelson S.B."/>
            <person name="Camus A.C."/>
            <person name="Lorenz W."/>
            <person name="Vasireddy R."/>
            <person name="Vasireddy S."/>
            <person name="Smith T."/>
            <person name="Brown-Elliott B.A."/>
            <person name="Wallace R.J.Jr."/>
            <person name="Hasan N.A."/>
            <person name="Reischl U."/>
            <person name="Sanchez S."/>
        </authorList>
    </citation>
    <scope>NUCLEOTIDE SEQUENCE [LARGE SCALE GENOMIC DNA]</scope>
    <source>
        <strain evidence="2 3">24999</strain>
    </source>
</reference>
<organism evidence="2 3">
    <name type="scientific">Mycobacterium syngnathidarum</name>
    <dbReference type="NCBI Taxonomy" id="1908205"/>
    <lineage>
        <taxon>Bacteria</taxon>
        <taxon>Bacillati</taxon>
        <taxon>Actinomycetota</taxon>
        <taxon>Actinomycetes</taxon>
        <taxon>Mycobacteriales</taxon>
        <taxon>Mycobacteriaceae</taxon>
        <taxon>Mycobacterium</taxon>
    </lineage>
</organism>
<dbReference type="Pfam" id="PF25109">
    <property type="entry name" value="HAD_PNKP"/>
    <property type="match status" value="1"/>
</dbReference>
<proteinExistence type="predicted"/>
<dbReference type="EMBL" id="MLHV01000029">
    <property type="protein sequence ID" value="OHT92428.1"/>
    <property type="molecule type" value="Genomic_DNA"/>
</dbReference>
<dbReference type="RefSeq" id="WP_019346164.1">
    <property type="nucleotide sequence ID" value="NZ_MLHV01000029.1"/>
</dbReference>
<evidence type="ECO:0000313" key="2">
    <source>
        <dbReference type="EMBL" id="OHT92428.1"/>
    </source>
</evidence>
<dbReference type="InterPro" id="IPR036412">
    <property type="entry name" value="HAD-like_sf"/>
</dbReference>
<dbReference type="SUPFAM" id="SSF56784">
    <property type="entry name" value="HAD-like"/>
    <property type="match status" value="1"/>
</dbReference>
<feature type="domain" description="Polynucleotide kinase PNKP phosphatase" evidence="1">
    <location>
        <begin position="3"/>
        <end position="141"/>
    </location>
</feature>
<dbReference type="InterPro" id="IPR056782">
    <property type="entry name" value="HAD_PNKP"/>
</dbReference>
<gene>
    <name evidence="2" type="ORF">BKG61_24040</name>
</gene>
<dbReference type="AlphaFoldDB" id="A0A1S1JRU7"/>
<dbReference type="Proteomes" id="UP000179636">
    <property type="component" value="Unassembled WGS sequence"/>
</dbReference>
<evidence type="ECO:0000259" key="1">
    <source>
        <dbReference type="Pfam" id="PF25109"/>
    </source>
</evidence>
<name>A0A1S1JRU7_9MYCO</name>
<dbReference type="InterPro" id="IPR023214">
    <property type="entry name" value="HAD_sf"/>
</dbReference>